<name>F2TTX9_AJEDA</name>
<feature type="non-terminal residue" evidence="1">
    <location>
        <position position="284"/>
    </location>
</feature>
<accession>F2TTX9</accession>
<organism evidence="1">
    <name type="scientific">Ajellomyces dermatitidis (strain ATCC 18188 / CBS 674.68)</name>
    <name type="common">Blastomyces dermatitidis</name>
    <dbReference type="NCBI Taxonomy" id="653446"/>
    <lineage>
        <taxon>Eukaryota</taxon>
        <taxon>Fungi</taxon>
        <taxon>Dikarya</taxon>
        <taxon>Ascomycota</taxon>
        <taxon>Pezizomycotina</taxon>
        <taxon>Eurotiomycetes</taxon>
        <taxon>Eurotiomycetidae</taxon>
        <taxon>Onygenales</taxon>
        <taxon>Ajellomycetaceae</taxon>
        <taxon>Blastomyces</taxon>
    </lineage>
</organism>
<feature type="non-terminal residue" evidence="1">
    <location>
        <position position="1"/>
    </location>
</feature>
<dbReference type="AlphaFoldDB" id="F2TTX9"/>
<dbReference type="EMBL" id="GG749643">
    <property type="protein sequence ID" value="EGE86692.2"/>
    <property type="molecule type" value="Genomic_DNA"/>
</dbReference>
<sequence>SSCIDRSVSADNSELSVKSLIENLKNVIIKELSVLCVTESLTSLSALSVSFSVTLSQSSTPVSVSGSSFTTSVPATLTSATSDFTISAFIISSPCFKKILYRLNESSLSRIISLLNSIKIKIIMNFTVYEVMIFTDIKKLFTTIKFNIAGTSTLMNIFRIINLYQPILWHLLSDFMIQVKNIHVFRNENADIVLFYTHRCETYMSCLRYHYKNELFTCCVLLSVFSHVSLSLSEKPHACFASVSEIILIKDDNTVKTTLFCSQASSVTFSPFSAGKVVRTSGHK</sequence>
<dbReference type="Proteomes" id="UP000007802">
    <property type="component" value="Unassembled WGS sequence"/>
</dbReference>
<evidence type="ECO:0000313" key="1">
    <source>
        <dbReference type="EMBL" id="EGE86692.2"/>
    </source>
</evidence>
<proteinExistence type="predicted"/>
<gene>
    <name evidence="1" type="ORF">BDDG_09642</name>
</gene>
<dbReference type="HOGENOM" id="CLU_044088_0_1_1"/>
<reference evidence="1" key="1">
    <citation type="submission" date="2010-03" db="EMBL/GenBank/DDBJ databases">
        <title>Annotation of Blastomyces dermatitidis strain ATCC 18188.</title>
        <authorList>
            <consortium name="The Broad Institute Genome Sequencing Platform"/>
            <consortium name="Broad Institute Genome Sequencing Center for Infectious Disease."/>
            <person name="Cuomo C."/>
            <person name="Klein B."/>
            <person name="Sullivan T."/>
            <person name="Heitman J."/>
            <person name="Young S."/>
            <person name="Zeng Q."/>
            <person name="Gargeya S."/>
            <person name="Alvarado L."/>
            <person name="Berlin A.M."/>
            <person name="Chapman S.B."/>
            <person name="Chen Z."/>
            <person name="Freedman E."/>
            <person name="Gellesch M."/>
            <person name="Goldberg J."/>
            <person name="Griggs A."/>
            <person name="Gujja S."/>
            <person name="Heilman E."/>
            <person name="Heiman D."/>
            <person name="Howarth C."/>
            <person name="Mehta T."/>
            <person name="Neiman D."/>
            <person name="Pearson M."/>
            <person name="Roberts A."/>
            <person name="Saif S."/>
            <person name="Shea T."/>
            <person name="Shenoy N."/>
            <person name="Sisk P."/>
            <person name="Stolte C."/>
            <person name="Sykes S."/>
            <person name="White J."/>
            <person name="Yandava C."/>
            <person name="Haas B."/>
            <person name="Nusbaum C."/>
            <person name="Birren B."/>
        </authorList>
    </citation>
    <scope>NUCLEOTIDE SEQUENCE [LARGE SCALE GENOMIC DNA]</scope>
    <source>
        <strain evidence="1">ATCC 18188</strain>
    </source>
</reference>
<protein>
    <submittedName>
        <fullName evidence="1">Uncharacterized protein</fullName>
    </submittedName>
</protein>